<feature type="domain" description="NADH:flavin oxidoreductase/NADH oxidase N-terminal" evidence="6">
    <location>
        <begin position="4"/>
        <end position="342"/>
    </location>
</feature>
<evidence type="ECO:0000313" key="8">
    <source>
        <dbReference type="Proteomes" id="UP001595665"/>
    </source>
</evidence>
<dbReference type="PANTHER" id="PTHR43303:SF4">
    <property type="entry name" value="NADPH DEHYDROGENASE C23G7.10C-RELATED"/>
    <property type="match status" value="1"/>
</dbReference>
<name>A0ABV7PRM3_9BURK</name>
<dbReference type="Proteomes" id="UP001595665">
    <property type="component" value="Unassembled WGS sequence"/>
</dbReference>
<dbReference type="InterPro" id="IPR013785">
    <property type="entry name" value="Aldolase_TIM"/>
</dbReference>
<gene>
    <name evidence="7" type="ORF">ACFOPH_20200</name>
</gene>
<keyword evidence="2" id="KW-0285">Flavoprotein</keyword>
<reference evidence="8" key="1">
    <citation type="journal article" date="2019" name="Int. J. Syst. Evol. Microbiol.">
        <title>The Global Catalogue of Microorganisms (GCM) 10K type strain sequencing project: providing services to taxonomists for standard genome sequencing and annotation.</title>
        <authorList>
            <consortium name="The Broad Institute Genomics Platform"/>
            <consortium name="The Broad Institute Genome Sequencing Center for Infectious Disease"/>
            <person name="Wu L."/>
            <person name="Ma J."/>
        </authorList>
    </citation>
    <scope>NUCLEOTIDE SEQUENCE [LARGE SCALE GENOMIC DNA]</scope>
    <source>
        <strain evidence="8">CCM 7480</strain>
    </source>
</reference>
<dbReference type="InterPro" id="IPR001155">
    <property type="entry name" value="OxRdtase_FMN_N"/>
</dbReference>
<evidence type="ECO:0000256" key="1">
    <source>
        <dbReference type="ARBA" id="ARBA00001917"/>
    </source>
</evidence>
<dbReference type="EMBL" id="JBHRVV010000001">
    <property type="protein sequence ID" value="MFC3460547.1"/>
    <property type="molecule type" value="Genomic_DNA"/>
</dbReference>
<dbReference type="Gene3D" id="3.20.20.70">
    <property type="entry name" value="Aldolase class I"/>
    <property type="match status" value="1"/>
</dbReference>
<evidence type="ECO:0000256" key="5">
    <source>
        <dbReference type="ARBA" id="ARBA00023002"/>
    </source>
</evidence>
<organism evidence="7 8">
    <name type="scientific">Massilia haematophila</name>
    <dbReference type="NCBI Taxonomy" id="457923"/>
    <lineage>
        <taxon>Bacteria</taxon>
        <taxon>Pseudomonadati</taxon>
        <taxon>Pseudomonadota</taxon>
        <taxon>Betaproteobacteria</taxon>
        <taxon>Burkholderiales</taxon>
        <taxon>Oxalobacteraceae</taxon>
        <taxon>Telluria group</taxon>
        <taxon>Massilia</taxon>
    </lineage>
</organism>
<keyword evidence="8" id="KW-1185">Reference proteome</keyword>
<evidence type="ECO:0000256" key="3">
    <source>
        <dbReference type="ARBA" id="ARBA00022643"/>
    </source>
</evidence>
<accession>A0ABV7PRM3</accession>
<keyword evidence="3" id="KW-0288">FMN</keyword>
<proteinExistence type="predicted"/>
<dbReference type="InterPro" id="IPR044152">
    <property type="entry name" value="YqjM-like"/>
</dbReference>
<evidence type="ECO:0000256" key="4">
    <source>
        <dbReference type="ARBA" id="ARBA00022857"/>
    </source>
</evidence>
<keyword evidence="5" id="KW-0560">Oxidoreductase</keyword>
<sequence length="366" mass="39389">MSALFTPFSLKDVTLRNRIAVPPMCQYSATDGHTNDWHTTHYESIARGGAGLVIVEATGVSPEGRITPGCLGLWSDAHVPGLARIAAGIKAGGAVAGIQIGHAGRKASAQRPWEGDDHIPAGDPRGWDTISPSAVAFGANLPQVPQAMTIADIERVKADFVAAARRALEAGFEWLELHFAHGYLGQSFFSVHANQRTDEYGGDLAGRSRFLLETLAAVRAVWPERFPLTARFGVIEFDGRDEETLAESIELTRQFRAGGLDLLNVSVGFSTPDANIPWASGFLAPIAERVKREAGIPVASSWNIDSPAVANRVVADGQMDLVMIGRAHLGNPHYPYAAAKALGLDKPSWTLPAPYAHWLERYRAAE</sequence>
<comment type="cofactor">
    <cofactor evidence="1">
        <name>FMN</name>
        <dbReference type="ChEBI" id="CHEBI:58210"/>
    </cofactor>
</comment>
<protein>
    <submittedName>
        <fullName evidence="7">NADH:flavin oxidoreductase/NADH oxidase</fullName>
    </submittedName>
</protein>
<keyword evidence="4" id="KW-0521">NADP</keyword>
<dbReference type="RefSeq" id="WP_379737060.1">
    <property type="nucleotide sequence ID" value="NZ_JBHRVV010000001.1"/>
</dbReference>
<evidence type="ECO:0000259" key="6">
    <source>
        <dbReference type="Pfam" id="PF00724"/>
    </source>
</evidence>
<dbReference type="CDD" id="cd02932">
    <property type="entry name" value="OYE_YqiM_FMN"/>
    <property type="match status" value="1"/>
</dbReference>
<evidence type="ECO:0000256" key="2">
    <source>
        <dbReference type="ARBA" id="ARBA00022630"/>
    </source>
</evidence>
<dbReference type="Pfam" id="PF00724">
    <property type="entry name" value="Oxidored_FMN"/>
    <property type="match status" value="1"/>
</dbReference>
<evidence type="ECO:0000313" key="7">
    <source>
        <dbReference type="EMBL" id="MFC3460547.1"/>
    </source>
</evidence>
<comment type="caution">
    <text evidence="7">The sequence shown here is derived from an EMBL/GenBank/DDBJ whole genome shotgun (WGS) entry which is preliminary data.</text>
</comment>
<dbReference type="SUPFAM" id="SSF51395">
    <property type="entry name" value="FMN-linked oxidoreductases"/>
    <property type="match status" value="1"/>
</dbReference>
<dbReference type="PANTHER" id="PTHR43303">
    <property type="entry name" value="NADPH DEHYDROGENASE C23G7.10C-RELATED"/>
    <property type="match status" value="1"/>
</dbReference>